<feature type="transmembrane region" description="Helical" evidence="1">
    <location>
        <begin position="150"/>
        <end position="172"/>
    </location>
</feature>
<dbReference type="Proteomes" id="UP000266673">
    <property type="component" value="Unassembled WGS sequence"/>
</dbReference>
<dbReference type="EMBL" id="QKWP01000028">
    <property type="protein sequence ID" value="RIB29854.1"/>
    <property type="molecule type" value="Genomic_DNA"/>
</dbReference>
<keyword evidence="3" id="KW-1185">Reference proteome</keyword>
<keyword evidence="1" id="KW-0812">Transmembrane</keyword>
<keyword evidence="1" id="KW-0472">Membrane</keyword>
<feature type="transmembrane region" description="Helical" evidence="1">
    <location>
        <begin position="228"/>
        <end position="252"/>
    </location>
</feature>
<evidence type="ECO:0000256" key="1">
    <source>
        <dbReference type="SAM" id="Phobius"/>
    </source>
</evidence>
<dbReference type="STRING" id="44941.A0A397W592"/>
<dbReference type="OrthoDB" id="2482099at2759"/>
<evidence type="ECO:0000313" key="2">
    <source>
        <dbReference type="EMBL" id="RIB29854.1"/>
    </source>
</evidence>
<feature type="transmembrane region" description="Helical" evidence="1">
    <location>
        <begin position="111"/>
        <end position="129"/>
    </location>
</feature>
<proteinExistence type="predicted"/>
<dbReference type="AlphaFoldDB" id="A0A397W592"/>
<protein>
    <recommendedName>
        <fullName evidence="4">Ion transport domain-containing protein</fullName>
    </recommendedName>
</protein>
<evidence type="ECO:0008006" key="4">
    <source>
        <dbReference type="Google" id="ProtNLM"/>
    </source>
</evidence>
<accession>A0A397W592</accession>
<name>A0A397W592_9GLOM</name>
<feature type="transmembrane region" description="Helical" evidence="1">
    <location>
        <begin position="82"/>
        <end position="105"/>
    </location>
</feature>
<comment type="caution">
    <text evidence="2">The sequence shown here is derived from an EMBL/GenBank/DDBJ whole genome shotgun (WGS) entry which is preliminary data.</text>
</comment>
<gene>
    <name evidence="2" type="ORF">C2G38_909357</name>
</gene>
<evidence type="ECO:0000313" key="3">
    <source>
        <dbReference type="Proteomes" id="UP000266673"/>
    </source>
</evidence>
<sequence length="300" mass="35546">MVPFIDFSTNNKRAKGHIHMNYLKSVLLPNKYLPHNECCMPFISLLERAEENQDVLFYLNPSTEAIINFLWYPSRPHWHHQFYIFIIYFLSYSIISWMYIAHIQIAGDFEFILVFVIIILFFYLTYYQFMTEFSQVHYNGWRYLKDRVNWVDLFSLILPLIISVYVLLNYFSTEYGFKYAESNLYLAFIIFISIIGIWYEFVLSIRVFPEFARYVDIIYKIVVEIRLFLLFFALTVIAMGHALFIFIGYAAYNGLSESPTTYEVMNGSTVVYNMTGEAPENQFSNLFSAIVSRIIGIQLH</sequence>
<keyword evidence="1" id="KW-1133">Transmembrane helix</keyword>
<feature type="transmembrane region" description="Helical" evidence="1">
    <location>
        <begin position="184"/>
        <end position="208"/>
    </location>
</feature>
<reference evidence="2 3" key="1">
    <citation type="submission" date="2018-06" db="EMBL/GenBank/DDBJ databases">
        <title>Comparative genomics reveals the genomic features of Rhizophagus irregularis, R. cerebriforme, R. diaphanum and Gigaspora rosea, and their symbiotic lifestyle signature.</title>
        <authorList>
            <person name="Morin E."/>
            <person name="San Clemente H."/>
            <person name="Chen E.C.H."/>
            <person name="De La Providencia I."/>
            <person name="Hainaut M."/>
            <person name="Kuo A."/>
            <person name="Kohler A."/>
            <person name="Murat C."/>
            <person name="Tang N."/>
            <person name="Roy S."/>
            <person name="Loubradou J."/>
            <person name="Henrissat B."/>
            <person name="Grigoriev I.V."/>
            <person name="Corradi N."/>
            <person name="Roux C."/>
            <person name="Martin F.M."/>
        </authorList>
    </citation>
    <scope>NUCLEOTIDE SEQUENCE [LARGE SCALE GENOMIC DNA]</scope>
    <source>
        <strain evidence="2 3">DAOM 194757</strain>
    </source>
</reference>
<organism evidence="2 3">
    <name type="scientific">Gigaspora rosea</name>
    <dbReference type="NCBI Taxonomy" id="44941"/>
    <lineage>
        <taxon>Eukaryota</taxon>
        <taxon>Fungi</taxon>
        <taxon>Fungi incertae sedis</taxon>
        <taxon>Mucoromycota</taxon>
        <taxon>Glomeromycotina</taxon>
        <taxon>Glomeromycetes</taxon>
        <taxon>Diversisporales</taxon>
        <taxon>Gigasporaceae</taxon>
        <taxon>Gigaspora</taxon>
    </lineage>
</organism>